<dbReference type="STRING" id="1547283.A9C19_16745"/>
<gene>
    <name evidence="1" type="ORF">A9C19_16745</name>
</gene>
<proteinExistence type="predicted"/>
<reference evidence="1 2" key="1">
    <citation type="journal article" date="2016" name="Sci. Rep.">
        <title>Complete genome sequence and transcriptomic analysis of a novel marine strain Bacillus weihaiensis reveals the mechanism of brown algae degradation.</title>
        <authorList>
            <person name="Zhu Y."/>
            <person name="Chen P."/>
            <person name="Bao Y."/>
            <person name="Men Y."/>
            <person name="Zeng Y."/>
            <person name="Yang J."/>
            <person name="Sun J."/>
            <person name="Sun Y."/>
        </authorList>
    </citation>
    <scope>NUCLEOTIDE SEQUENCE [LARGE SCALE GENOMIC DNA]</scope>
    <source>
        <strain evidence="1 2">Alg07</strain>
    </source>
</reference>
<evidence type="ECO:0000313" key="2">
    <source>
        <dbReference type="Proteomes" id="UP000181936"/>
    </source>
</evidence>
<sequence>MGQNLIIFLNDERLSFDTMLLINMLGWKNKYVSFHYSYLLSAGKNELLFPREEEEPLRLRL</sequence>
<dbReference type="Proteomes" id="UP000181936">
    <property type="component" value="Chromosome"/>
</dbReference>
<accession>A0A1L3MV68</accession>
<dbReference type="EMBL" id="CP016020">
    <property type="protein sequence ID" value="APH06241.1"/>
    <property type="molecule type" value="Genomic_DNA"/>
</dbReference>
<dbReference type="KEGG" id="bwh:A9C19_16745"/>
<keyword evidence="2" id="KW-1185">Reference proteome</keyword>
<dbReference type="AlphaFoldDB" id="A0A1L3MV68"/>
<protein>
    <submittedName>
        <fullName evidence="1">Uncharacterized protein</fullName>
    </submittedName>
</protein>
<evidence type="ECO:0000313" key="1">
    <source>
        <dbReference type="EMBL" id="APH06241.1"/>
    </source>
</evidence>
<name>A0A1L3MV68_9BACI</name>
<organism evidence="1 2">
    <name type="scientific">Bacillus weihaiensis</name>
    <dbReference type="NCBI Taxonomy" id="1547283"/>
    <lineage>
        <taxon>Bacteria</taxon>
        <taxon>Bacillati</taxon>
        <taxon>Bacillota</taxon>
        <taxon>Bacilli</taxon>
        <taxon>Bacillales</taxon>
        <taxon>Bacillaceae</taxon>
        <taxon>Bacillus</taxon>
    </lineage>
</organism>